<keyword evidence="2" id="KW-1185">Reference proteome</keyword>
<organism evidence="1 2">
    <name type="scientific">Pseudomaricurvus hydrocarbonicus</name>
    <dbReference type="NCBI Taxonomy" id="1470433"/>
    <lineage>
        <taxon>Bacteria</taxon>
        <taxon>Pseudomonadati</taxon>
        <taxon>Pseudomonadota</taxon>
        <taxon>Gammaproteobacteria</taxon>
        <taxon>Cellvibrionales</taxon>
        <taxon>Cellvibrionaceae</taxon>
        <taxon>Pseudomaricurvus</taxon>
    </lineage>
</organism>
<name>A0A9E5JSP3_9GAMM</name>
<dbReference type="Proteomes" id="UP000787472">
    <property type="component" value="Unassembled WGS sequence"/>
</dbReference>
<gene>
    <name evidence="1" type="ORF">G8770_03420</name>
</gene>
<evidence type="ECO:0000313" key="1">
    <source>
        <dbReference type="EMBL" id="NHO64594.1"/>
    </source>
</evidence>
<accession>A0A9E5JSP3</accession>
<protein>
    <submittedName>
        <fullName evidence="1">Uncharacterized protein</fullName>
    </submittedName>
</protein>
<comment type="caution">
    <text evidence="1">The sequence shown here is derived from an EMBL/GenBank/DDBJ whole genome shotgun (WGS) entry which is preliminary data.</text>
</comment>
<reference evidence="1" key="1">
    <citation type="submission" date="2020-03" db="EMBL/GenBank/DDBJ databases">
        <authorList>
            <person name="Guo F."/>
        </authorList>
    </citation>
    <scope>NUCLEOTIDE SEQUENCE</scope>
    <source>
        <strain evidence="1">JCM 30134</strain>
    </source>
</reference>
<dbReference type="AlphaFoldDB" id="A0A9E5JSP3"/>
<evidence type="ECO:0000313" key="2">
    <source>
        <dbReference type="Proteomes" id="UP000787472"/>
    </source>
</evidence>
<proteinExistence type="predicted"/>
<dbReference type="EMBL" id="JAAONZ010000002">
    <property type="protein sequence ID" value="NHO64594.1"/>
    <property type="molecule type" value="Genomic_DNA"/>
</dbReference>
<sequence length="304" mass="35057">MLSILSSLLPFSASAKESVVSQRRVNIGGYPFSFDLPEGFSKDLPAENLVEQLEINQVDLFDDLTAGHLLRRWWDIKEPGWFGAELGTVMLEMSVQRIHPNSLKRIHSQPYDVTDRLDFMFAIEELLLRRYKAHNEEVRHRDGSWNFELAYNVAGIATMLGGRVDARYWNHISESQNWLRYSISAPFDAIVTSYALPVNRNFMIELAFTYSVNHDIALKGGKRDFLRVSEEQITDPIINSLYLQYPGDSPIKSAVEGEWVTETTDEVVRRNWQRLVKPLFGEEAYQMALEEHKKREALEDRSGL</sequence>
<dbReference type="RefSeq" id="WP_167181781.1">
    <property type="nucleotide sequence ID" value="NZ_JAAONZ010000002.1"/>
</dbReference>